<reference evidence="2 3" key="1">
    <citation type="submission" date="2017-02" db="EMBL/GenBank/DDBJ databases">
        <title>Genomes of Trichoderma spp. with biocontrol activity.</title>
        <authorList>
            <person name="Gardiner D."/>
            <person name="Kazan K."/>
            <person name="Vos C."/>
            <person name="Harvey P."/>
        </authorList>
    </citation>
    <scope>NUCLEOTIDE SEQUENCE [LARGE SCALE GENOMIC DNA]</scope>
    <source>
        <strain evidence="2 3">Tr1</strain>
    </source>
</reference>
<evidence type="ECO:0000259" key="1">
    <source>
        <dbReference type="Pfam" id="PF14420"/>
    </source>
</evidence>
<organism evidence="2 3">
    <name type="scientific">Trichoderma harzianum</name>
    <name type="common">Hypocrea lixii</name>
    <dbReference type="NCBI Taxonomy" id="5544"/>
    <lineage>
        <taxon>Eukaryota</taxon>
        <taxon>Fungi</taxon>
        <taxon>Dikarya</taxon>
        <taxon>Ascomycota</taxon>
        <taxon>Pezizomycotina</taxon>
        <taxon>Sordariomycetes</taxon>
        <taxon>Hypocreomycetidae</taxon>
        <taxon>Hypocreales</taxon>
        <taxon>Hypocreaceae</taxon>
        <taxon>Trichoderma</taxon>
    </lineage>
</organism>
<dbReference type="InterPro" id="IPR025676">
    <property type="entry name" value="Clr5_dom"/>
</dbReference>
<dbReference type="OrthoDB" id="539213at2759"/>
<name>A0A2K0UNW4_TRIHA</name>
<dbReference type="AlphaFoldDB" id="A0A2K0UNW4"/>
<evidence type="ECO:0000313" key="3">
    <source>
        <dbReference type="Proteomes" id="UP000236290"/>
    </source>
</evidence>
<dbReference type="EMBL" id="MTYI01000007">
    <property type="protein sequence ID" value="PNP59476.1"/>
    <property type="molecule type" value="Genomic_DNA"/>
</dbReference>
<sequence>MEIDDLLPRSDEDKFCRLPFAERLEKLKPIIVELYTGNYGPGGKRMMMRQVVEFMKDKYSFHIAQNQLEYSLRRWEIRRRILSREKDDVAVVLGKRTRAGTSTSDVTLQEGKPVDKKQLKRYLQDKIRRHVVEPMVPGVLVLESRSST</sequence>
<protein>
    <recommendedName>
        <fullName evidence="1">Clr5 domain-containing protein</fullName>
    </recommendedName>
</protein>
<gene>
    <name evidence="2" type="ORF">THARTR1_00966</name>
</gene>
<evidence type="ECO:0000313" key="2">
    <source>
        <dbReference type="EMBL" id="PNP59476.1"/>
    </source>
</evidence>
<comment type="caution">
    <text evidence="2">The sequence shown here is derived from an EMBL/GenBank/DDBJ whole genome shotgun (WGS) entry which is preliminary data.</text>
</comment>
<dbReference type="Proteomes" id="UP000236290">
    <property type="component" value="Unassembled WGS sequence"/>
</dbReference>
<feature type="domain" description="Clr5" evidence="1">
    <location>
        <begin position="22"/>
        <end position="78"/>
    </location>
</feature>
<accession>A0A2K0UNW4</accession>
<proteinExistence type="predicted"/>
<dbReference type="Pfam" id="PF14420">
    <property type="entry name" value="Clr5"/>
    <property type="match status" value="1"/>
</dbReference>